<accession>A0A5B0M0D3</accession>
<sequence length="247" mass="26929">MGPPPRYVEALSAPRDGGWVVVTVVQATRSSVNRFQPTSTAAAHHSLPLPASRSHFPPPPQTVLLPSPNSLTRSPSLYRSHPHTADRLPAPHSTGSCSAPTKSSYRFCTVFAHKLHHSTNPLILPATCSLPPSACAFSQALTYRPILIVWEHFQKFKVISPQVVAYYLLYGLLAPLNSSYQPRHPNLTLGRHHTKASLSRVQRSLAKLARGTEALRMLSSSASLPVLSSIQLELHRSLGQLNHPSSA</sequence>
<feature type="region of interest" description="Disordered" evidence="1">
    <location>
        <begin position="48"/>
        <end position="95"/>
    </location>
</feature>
<protein>
    <submittedName>
        <fullName evidence="2">Uncharacterized protein</fullName>
    </submittedName>
</protein>
<dbReference type="AlphaFoldDB" id="A0A5B0M0D3"/>
<keyword evidence="3" id="KW-1185">Reference proteome</keyword>
<comment type="caution">
    <text evidence="2">The sequence shown here is derived from an EMBL/GenBank/DDBJ whole genome shotgun (WGS) entry which is preliminary data.</text>
</comment>
<organism evidence="2 3">
    <name type="scientific">Puccinia graminis f. sp. tritici</name>
    <dbReference type="NCBI Taxonomy" id="56615"/>
    <lineage>
        <taxon>Eukaryota</taxon>
        <taxon>Fungi</taxon>
        <taxon>Dikarya</taxon>
        <taxon>Basidiomycota</taxon>
        <taxon>Pucciniomycotina</taxon>
        <taxon>Pucciniomycetes</taxon>
        <taxon>Pucciniales</taxon>
        <taxon>Pucciniaceae</taxon>
        <taxon>Puccinia</taxon>
    </lineage>
</organism>
<proteinExistence type="predicted"/>
<evidence type="ECO:0000313" key="3">
    <source>
        <dbReference type="Proteomes" id="UP000324748"/>
    </source>
</evidence>
<name>A0A5B0M0D3_PUCGR</name>
<evidence type="ECO:0000256" key="1">
    <source>
        <dbReference type="SAM" id="MobiDB-lite"/>
    </source>
</evidence>
<reference evidence="2 3" key="1">
    <citation type="submission" date="2019-05" db="EMBL/GenBank/DDBJ databases">
        <title>Emergence of the Ug99 lineage of the wheat stem rust pathogen through somatic hybridization.</title>
        <authorList>
            <person name="Li F."/>
            <person name="Upadhyaya N.M."/>
            <person name="Sperschneider J."/>
            <person name="Matny O."/>
            <person name="Nguyen-Phuc H."/>
            <person name="Mago R."/>
            <person name="Raley C."/>
            <person name="Miller M.E."/>
            <person name="Silverstein K.A.T."/>
            <person name="Henningsen E."/>
            <person name="Hirsch C.D."/>
            <person name="Visser B."/>
            <person name="Pretorius Z.A."/>
            <person name="Steffenson B.J."/>
            <person name="Schwessinger B."/>
            <person name="Dodds P.N."/>
            <person name="Figueroa M."/>
        </authorList>
    </citation>
    <scope>NUCLEOTIDE SEQUENCE [LARGE SCALE GENOMIC DNA]</scope>
    <source>
        <strain evidence="2">21-0</strain>
    </source>
</reference>
<gene>
    <name evidence="2" type="ORF">PGT21_033395</name>
</gene>
<dbReference type="Proteomes" id="UP000324748">
    <property type="component" value="Unassembled WGS sequence"/>
</dbReference>
<dbReference type="EMBL" id="VSWC01000183">
    <property type="protein sequence ID" value="KAA1069789.1"/>
    <property type="molecule type" value="Genomic_DNA"/>
</dbReference>
<evidence type="ECO:0000313" key="2">
    <source>
        <dbReference type="EMBL" id="KAA1069789.1"/>
    </source>
</evidence>